<comment type="caution">
    <text evidence="1">The sequence shown here is derived from an EMBL/GenBank/DDBJ whole genome shotgun (WGS) entry which is preliminary data.</text>
</comment>
<proteinExistence type="predicted"/>
<evidence type="ECO:0000313" key="2">
    <source>
        <dbReference type="Proteomes" id="UP001195483"/>
    </source>
</evidence>
<protein>
    <submittedName>
        <fullName evidence="1">Uncharacterized protein</fullName>
    </submittedName>
</protein>
<keyword evidence="2" id="KW-1185">Reference proteome</keyword>
<reference evidence="1" key="3">
    <citation type="submission" date="2023-05" db="EMBL/GenBank/DDBJ databases">
        <authorList>
            <person name="Smith C.H."/>
        </authorList>
    </citation>
    <scope>NUCLEOTIDE SEQUENCE</scope>
    <source>
        <strain evidence="1">CHS0354</strain>
        <tissue evidence="1">Mantle</tissue>
    </source>
</reference>
<name>A0AAE0VQQ2_9BIVA</name>
<dbReference type="Proteomes" id="UP001195483">
    <property type="component" value="Unassembled WGS sequence"/>
</dbReference>
<sequence>MAIRAPLVASRSLKLRCNTCVNMDIDKFLGYTIASQFATGVKEQNTGYSYTGSYDEVFEYIPARDFKFSYGIVAHDLVIFVRVNCEIYFLKSCDIGFGCLMEEIATRGVEFADT</sequence>
<gene>
    <name evidence="1" type="ORF">CHS0354_022933</name>
</gene>
<dbReference type="EMBL" id="JAEAOA010001386">
    <property type="protein sequence ID" value="KAK3585525.1"/>
    <property type="molecule type" value="Genomic_DNA"/>
</dbReference>
<organism evidence="1 2">
    <name type="scientific">Potamilus streckersoni</name>
    <dbReference type="NCBI Taxonomy" id="2493646"/>
    <lineage>
        <taxon>Eukaryota</taxon>
        <taxon>Metazoa</taxon>
        <taxon>Spiralia</taxon>
        <taxon>Lophotrochozoa</taxon>
        <taxon>Mollusca</taxon>
        <taxon>Bivalvia</taxon>
        <taxon>Autobranchia</taxon>
        <taxon>Heteroconchia</taxon>
        <taxon>Palaeoheterodonta</taxon>
        <taxon>Unionida</taxon>
        <taxon>Unionoidea</taxon>
        <taxon>Unionidae</taxon>
        <taxon>Ambleminae</taxon>
        <taxon>Lampsilini</taxon>
        <taxon>Potamilus</taxon>
    </lineage>
</organism>
<evidence type="ECO:0000313" key="1">
    <source>
        <dbReference type="EMBL" id="KAK3585525.1"/>
    </source>
</evidence>
<reference evidence="1" key="1">
    <citation type="journal article" date="2021" name="Genome Biol. Evol.">
        <title>A High-Quality Reference Genome for a Parasitic Bivalve with Doubly Uniparental Inheritance (Bivalvia: Unionida).</title>
        <authorList>
            <person name="Smith C.H."/>
        </authorList>
    </citation>
    <scope>NUCLEOTIDE SEQUENCE</scope>
    <source>
        <strain evidence="1">CHS0354</strain>
    </source>
</reference>
<accession>A0AAE0VQQ2</accession>
<reference evidence="1" key="2">
    <citation type="journal article" date="2021" name="Genome Biol. Evol.">
        <title>Developing a high-quality reference genome for a parasitic bivalve with doubly uniparental inheritance (Bivalvia: Unionida).</title>
        <authorList>
            <person name="Smith C.H."/>
        </authorList>
    </citation>
    <scope>NUCLEOTIDE SEQUENCE</scope>
    <source>
        <strain evidence="1">CHS0354</strain>
        <tissue evidence="1">Mantle</tissue>
    </source>
</reference>
<dbReference type="AlphaFoldDB" id="A0AAE0VQQ2"/>